<evidence type="ECO:0000313" key="3">
    <source>
        <dbReference type="Proteomes" id="UP000001058"/>
    </source>
</evidence>
<feature type="compositionally biased region" description="Basic and acidic residues" evidence="1">
    <location>
        <begin position="449"/>
        <end position="459"/>
    </location>
</feature>
<dbReference type="AlphaFoldDB" id="D8UAR7"/>
<feature type="compositionally biased region" description="Gly residues" evidence="1">
    <location>
        <begin position="501"/>
        <end position="513"/>
    </location>
</feature>
<feature type="region of interest" description="Disordered" evidence="1">
    <location>
        <begin position="495"/>
        <end position="554"/>
    </location>
</feature>
<feature type="compositionally biased region" description="Basic and acidic residues" evidence="1">
    <location>
        <begin position="244"/>
        <end position="260"/>
    </location>
</feature>
<feature type="compositionally biased region" description="Low complexity" evidence="1">
    <location>
        <begin position="369"/>
        <end position="387"/>
    </location>
</feature>
<evidence type="ECO:0000256" key="1">
    <source>
        <dbReference type="SAM" id="MobiDB-lite"/>
    </source>
</evidence>
<dbReference type="InParanoid" id="D8UAR7"/>
<dbReference type="RefSeq" id="XP_002955779.1">
    <property type="nucleotide sequence ID" value="XM_002955733.1"/>
</dbReference>
<feature type="compositionally biased region" description="Low complexity" evidence="1">
    <location>
        <begin position="332"/>
        <end position="341"/>
    </location>
</feature>
<feature type="compositionally biased region" description="Basic and acidic residues" evidence="1">
    <location>
        <begin position="531"/>
        <end position="541"/>
    </location>
</feature>
<dbReference type="GeneID" id="9614560"/>
<accession>D8UAR7</accession>
<dbReference type="Proteomes" id="UP000001058">
    <property type="component" value="Unassembled WGS sequence"/>
</dbReference>
<feature type="region of interest" description="Disordered" evidence="1">
    <location>
        <begin position="105"/>
        <end position="131"/>
    </location>
</feature>
<organism evidence="3">
    <name type="scientific">Volvox carteri f. nagariensis</name>
    <dbReference type="NCBI Taxonomy" id="3068"/>
    <lineage>
        <taxon>Eukaryota</taxon>
        <taxon>Viridiplantae</taxon>
        <taxon>Chlorophyta</taxon>
        <taxon>core chlorophytes</taxon>
        <taxon>Chlorophyceae</taxon>
        <taxon>CS clade</taxon>
        <taxon>Chlamydomonadales</taxon>
        <taxon>Volvocaceae</taxon>
        <taxon>Volvox</taxon>
    </lineage>
</organism>
<evidence type="ECO:0000313" key="2">
    <source>
        <dbReference type="EMBL" id="EFJ43204.1"/>
    </source>
</evidence>
<dbReference type="OrthoDB" id="542121at2759"/>
<gene>
    <name evidence="2" type="ORF">VOLCADRAFT_106941</name>
</gene>
<name>D8UAR7_VOLCA</name>
<proteinExistence type="predicted"/>
<feature type="compositionally biased region" description="Basic and acidic residues" evidence="1">
    <location>
        <begin position="431"/>
        <end position="443"/>
    </location>
</feature>
<dbReference type="EMBL" id="GL378375">
    <property type="protein sequence ID" value="EFJ43204.1"/>
    <property type="molecule type" value="Genomic_DNA"/>
</dbReference>
<dbReference type="KEGG" id="vcn:VOLCADRAFT_106941"/>
<reference evidence="2 3" key="1">
    <citation type="journal article" date="2010" name="Science">
        <title>Genomic analysis of organismal complexity in the multicellular green alga Volvox carteri.</title>
        <authorList>
            <person name="Prochnik S.E."/>
            <person name="Umen J."/>
            <person name="Nedelcu A.M."/>
            <person name="Hallmann A."/>
            <person name="Miller S.M."/>
            <person name="Nishii I."/>
            <person name="Ferris P."/>
            <person name="Kuo A."/>
            <person name="Mitros T."/>
            <person name="Fritz-Laylin L.K."/>
            <person name="Hellsten U."/>
            <person name="Chapman J."/>
            <person name="Simakov O."/>
            <person name="Rensing S.A."/>
            <person name="Terry A."/>
            <person name="Pangilinan J."/>
            <person name="Kapitonov V."/>
            <person name="Jurka J."/>
            <person name="Salamov A."/>
            <person name="Shapiro H."/>
            <person name="Schmutz J."/>
            <person name="Grimwood J."/>
            <person name="Lindquist E."/>
            <person name="Lucas S."/>
            <person name="Grigoriev I.V."/>
            <person name="Schmitt R."/>
            <person name="Kirk D."/>
            <person name="Rokhsar D.S."/>
        </authorList>
    </citation>
    <scope>NUCLEOTIDE SEQUENCE [LARGE SCALE GENOMIC DNA]</scope>
    <source>
        <strain evidence="3">f. Nagariensis / Eve</strain>
    </source>
</reference>
<keyword evidence="3" id="KW-1185">Reference proteome</keyword>
<sequence length="554" mass="58311">MLVGNERRLGSANFDNDEEMLKQIMDSMQEGNLSMRLRNSSFVSDSDAEDEDDEGSSLFFTLITGLDFKTRSVVLKRAGFACTQCRALQSTCRMIRFAALRVGGGESASQAPGDTDGDDDDDDSPFSSHHHHHRSEYQRLLVLAAHLASVNGAPGEVQSSPEALAVWLQEVYCRAYALQVVASNLSGWRAVGPDGQPLRLGQGKDVVAAVRRLLGAEEGGKRKGAGGKGGVAQRDEEEEEGKDEEQHKPARMELEEEQKQQKKQKKRASEASTIAAAEFTPQPQPQAMATVRRDVGKDSADKCEVGSGHSEAKKKKTEQKETEKKRTSSGGAAAAAATAAAAEEEREDRGTQRSVKKRKKSEGGSTREATANGGADAPVAATAAAAVQKTPSAPRPQREGGKEAKQAEARKSPRVVAKTAIEDTADGAGDDGQKGRRQQRADEAAAEQKPQRGDADKGNKKAITAAGLKTANGNAGIAAVKASLAAAAAAGKVQKTKGKTVQGGGGSAVGCGGTAVERGAPGVAARRIEKKTKDKLGEKKKSAQKPPALAKSKR</sequence>
<feature type="compositionally biased region" description="Basic and acidic residues" evidence="1">
    <location>
        <begin position="396"/>
        <end position="411"/>
    </location>
</feature>
<feature type="compositionally biased region" description="Basic and acidic residues" evidence="1">
    <location>
        <begin position="291"/>
        <end position="304"/>
    </location>
</feature>
<feature type="region of interest" description="Disordered" evidence="1">
    <location>
        <begin position="218"/>
        <end position="461"/>
    </location>
</feature>
<protein>
    <submittedName>
        <fullName evidence="2">Uncharacterized protein</fullName>
    </submittedName>
</protein>
<feature type="compositionally biased region" description="Acidic residues" evidence="1">
    <location>
        <begin position="115"/>
        <end position="124"/>
    </location>
</feature>